<dbReference type="STRING" id="706191.PANA_3177"/>
<dbReference type="AlphaFoldDB" id="D4GM76"/>
<keyword evidence="3" id="KW-1185">Reference proteome</keyword>
<dbReference type="eggNOG" id="COG2932">
    <property type="taxonomic scope" value="Bacteria"/>
</dbReference>
<organism evidence="2 3">
    <name type="scientific">Pantoea ananatis (strain LMG 20103)</name>
    <dbReference type="NCBI Taxonomy" id="706191"/>
    <lineage>
        <taxon>Bacteria</taxon>
        <taxon>Pseudomonadati</taxon>
        <taxon>Pseudomonadota</taxon>
        <taxon>Gammaproteobacteria</taxon>
        <taxon>Enterobacterales</taxon>
        <taxon>Erwiniaceae</taxon>
        <taxon>Pantoea</taxon>
    </lineage>
</organism>
<feature type="domain" description="Bacteriophage CI repressor C-terminal" evidence="1">
    <location>
        <begin position="2"/>
        <end position="83"/>
    </location>
</feature>
<gene>
    <name evidence="2" type="primary">CI</name>
    <name evidence="2" type="ordered locus">PANA_3177</name>
</gene>
<sequence>MLFFDEALYPTHLNSPAILFVGAGRYLVDQDNAEICDGMWLIKIDGTASIRDVMRLPQQKVRITNEAGSFDCHVSDVEFMAYVSLVMHKG</sequence>
<name>D4GM76_PANAM</name>
<dbReference type="EMBL" id="CP001875">
    <property type="protein sequence ID" value="ADD78344.1"/>
    <property type="molecule type" value="Genomic_DNA"/>
</dbReference>
<dbReference type="InterPro" id="IPR032499">
    <property type="entry name" value="Phage_CI_C"/>
</dbReference>
<reference evidence="2 3" key="1">
    <citation type="journal article" date="2010" name="J. Bacteriol.">
        <title>Genome sequence of Pantoea ananatis LMG20103, the causative agent of Eucalyptus blight and dieback.</title>
        <authorList>
            <person name="De Maayer P."/>
            <person name="Chan W.Y."/>
            <person name="Venter S.N."/>
            <person name="Toth I.K."/>
            <person name="Birch P.R."/>
            <person name="Joubert F."/>
            <person name="Coutinho T.A."/>
        </authorList>
    </citation>
    <scope>NUCLEOTIDE SEQUENCE [LARGE SCALE GENOMIC DNA]</scope>
    <source>
        <strain evidence="2 3">LMG 20103</strain>
    </source>
</reference>
<accession>D4GM76</accession>
<evidence type="ECO:0000313" key="3">
    <source>
        <dbReference type="Proteomes" id="UP000001702"/>
    </source>
</evidence>
<proteinExistence type="predicted"/>
<dbReference type="Gene3D" id="2.10.109.10">
    <property type="entry name" value="Umud Fragment, subunit A"/>
    <property type="match status" value="1"/>
</dbReference>
<dbReference type="Proteomes" id="UP000001702">
    <property type="component" value="Chromosome"/>
</dbReference>
<dbReference type="HOGENOM" id="CLU_156591_0_0_6"/>
<evidence type="ECO:0000313" key="2">
    <source>
        <dbReference type="EMBL" id="ADD78344.1"/>
    </source>
</evidence>
<dbReference type="KEGG" id="pam:PANA_3177"/>
<evidence type="ECO:0000259" key="1">
    <source>
        <dbReference type="Pfam" id="PF16452"/>
    </source>
</evidence>
<dbReference type="GO" id="GO:0051259">
    <property type="term" value="P:protein complex oligomerization"/>
    <property type="evidence" value="ECO:0007669"/>
    <property type="project" value="InterPro"/>
</dbReference>
<protein>
    <submittedName>
        <fullName evidence="2">CI</fullName>
    </submittedName>
</protein>
<dbReference type="Pfam" id="PF16452">
    <property type="entry name" value="Phage_CI_C"/>
    <property type="match status" value="1"/>
</dbReference>